<sequence length="213" mass="23156">MITQGRKFTRQSAESRREALIQATLDLIAEIGLHGATVREITARANVTQGLIRHYFLSKEELIQAAYEHHMNALTNQTTAAAGDGTAVSQLTNFVTASLQPPVVDPAAIALWAGFLNRVLHDPKMQCIHQQTYTYFRDKLEKLIVAALNESGHTVKASEATQLAIACNAVLDGLWLEGGAIPDAFSDGQLAQIGLTAISAIIRIPLTKDMRQP</sequence>
<dbReference type="InterPro" id="IPR036271">
    <property type="entry name" value="Tet_transcr_reg_TetR-rel_C_sf"/>
</dbReference>
<dbReference type="STRING" id="981384.GCA_000192475_02653"/>
<dbReference type="Pfam" id="PF13977">
    <property type="entry name" value="TetR_C_6"/>
    <property type="match status" value="1"/>
</dbReference>
<keyword evidence="8" id="KW-1185">Reference proteome</keyword>
<dbReference type="GO" id="GO:0003700">
    <property type="term" value="F:DNA-binding transcription factor activity"/>
    <property type="evidence" value="ECO:0007669"/>
    <property type="project" value="TreeGrafter"/>
</dbReference>
<keyword evidence="3 5" id="KW-0238">DNA-binding</keyword>
<dbReference type="InterPro" id="IPR039538">
    <property type="entry name" value="BetI_C"/>
</dbReference>
<dbReference type="InterPro" id="IPR023772">
    <property type="entry name" value="DNA-bd_HTH_TetR-type_CS"/>
</dbReference>
<dbReference type="InterPro" id="IPR050109">
    <property type="entry name" value="HTH-type_TetR-like_transc_reg"/>
</dbReference>
<accession>A0A497ZC22</accession>
<name>A0A497ZC22_9RHOB</name>
<keyword evidence="2" id="KW-0805">Transcription regulation</keyword>
<evidence type="ECO:0000256" key="5">
    <source>
        <dbReference type="PROSITE-ProRule" id="PRU00335"/>
    </source>
</evidence>
<proteinExistence type="predicted"/>
<keyword evidence="4" id="KW-0804">Transcription</keyword>
<evidence type="ECO:0000259" key="6">
    <source>
        <dbReference type="PROSITE" id="PS50977"/>
    </source>
</evidence>
<gene>
    <name evidence="7" type="ORF">CLV75_3702</name>
</gene>
<dbReference type="Pfam" id="PF00440">
    <property type="entry name" value="TetR_N"/>
    <property type="match status" value="1"/>
</dbReference>
<dbReference type="GO" id="GO:0000976">
    <property type="term" value="F:transcription cis-regulatory region binding"/>
    <property type="evidence" value="ECO:0007669"/>
    <property type="project" value="TreeGrafter"/>
</dbReference>
<dbReference type="PANTHER" id="PTHR30055">
    <property type="entry name" value="HTH-TYPE TRANSCRIPTIONAL REGULATOR RUTR"/>
    <property type="match status" value="1"/>
</dbReference>
<reference evidence="7 8" key="1">
    <citation type="submission" date="2018-10" db="EMBL/GenBank/DDBJ databases">
        <title>Genomic Encyclopedia of Archaeal and Bacterial Type Strains, Phase II (KMG-II): from individual species to whole genera.</title>
        <authorList>
            <person name="Goeker M."/>
        </authorList>
    </citation>
    <scope>NUCLEOTIDE SEQUENCE [LARGE SCALE GENOMIC DNA]</scope>
    <source>
        <strain evidence="7 8">DSM 29317</strain>
    </source>
</reference>
<evidence type="ECO:0000313" key="8">
    <source>
        <dbReference type="Proteomes" id="UP000271700"/>
    </source>
</evidence>
<dbReference type="OrthoDB" id="9809265at2"/>
<dbReference type="Gene3D" id="1.10.357.10">
    <property type="entry name" value="Tetracycline Repressor, domain 2"/>
    <property type="match status" value="1"/>
</dbReference>
<comment type="caution">
    <text evidence="7">The sequence shown here is derived from an EMBL/GenBank/DDBJ whole genome shotgun (WGS) entry which is preliminary data.</text>
</comment>
<feature type="DNA-binding region" description="H-T-H motif" evidence="5">
    <location>
        <begin position="37"/>
        <end position="56"/>
    </location>
</feature>
<evidence type="ECO:0000256" key="4">
    <source>
        <dbReference type="ARBA" id="ARBA00023163"/>
    </source>
</evidence>
<evidence type="ECO:0000256" key="1">
    <source>
        <dbReference type="ARBA" id="ARBA00022491"/>
    </source>
</evidence>
<dbReference type="Proteomes" id="UP000271700">
    <property type="component" value="Unassembled WGS sequence"/>
</dbReference>
<keyword evidence="1" id="KW-0678">Repressor</keyword>
<dbReference type="PROSITE" id="PS50977">
    <property type="entry name" value="HTH_TETR_2"/>
    <property type="match status" value="1"/>
</dbReference>
<dbReference type="PANTHER" id="PTHR30055:SF228">
    <property type="entry name" value="TRANSCRIPTIONAL REGULATOR-RELATED"/>
    <property type="match status" value="1"/>
</dbReference>
<feature type="domain" description="HTH tetR-type" evidence="6">
    <location>
        <begin position="14"/>
        <end position="74"/>
    </location>
</feature>
<dbReference type="PROSITE" id="PS01081">
    <property type="entry name" value="HTH_TETR_1"/>
    <property type="match status" value="1"/>
</dbReference>
<dbReference type="EMBL" id="RCCT01000006">
    <property type="protein sequence ID" value="RLK00707.1"/>
    <property type="molecule type" value="Genomic_DNA"/>
</dbReference>
<evidence type="ECO:0000256" key="3">
    <source>
        <dbReference type="ARBA" id="ARBA00023125"/>
    </source>
</evidence>
<dbReference type="SUPFAM" id="SSF46689">
    <property type="entry name" value="Homeodomain-like"/>
    <property type="match status" value="1"/>
</dbReference>
<dbReference type="InterPro" id="IPR001647">
    <property type="entry name" value="HTH_TetR"/>
</dbReference>
<dbReference type="SUPFAM" id="SSF48498">
    <property type="entry name" value="Tetracyclin repressor-like, C-terminal domain"/>
    <property type="match status" value="1"/>
</dbReference>
<dbReference type="InterPro" id="IPR009057">
    <property type="entry name" value="Homeodomain-like_sf"/>
</dbReference>
<protein>
    <submittedName>
        <fullName evidence="7">TetR family transcriptional regulator</fullName>
    </submittedName>
</protein>
<dbReference type="AlphaFoldDB" id="A0A497ZC22"/>
<evidence type="ECO:0000313" key="7">
    <source>
        <dbReference type="EMBL" id="RLK00707.1"/>
    </source>
</evidence>
<dbReference type="PRINTS" id="PR00455">
    <property type="entry name" value="HTHTETR"/>
</dbReference>
<organism evidence="7 8">
    <name type="scientific">Ruegeria conchae</name>
    <dbReference type="NCBI Taxonomy" id="981384"/>
    <lineage>
        <taxon>Bacteria</taxon>
        <taxon>Pseudomonadati</taxon>
        <taxon>Pseudomonadota</taxon>
        <taxon>Alphaproteobacteria</taxon>
        <taxon>Rhodobacterales</taxon>
        <taxon>Roseobacteraceae</taxon>
        <taxon>Ruegeria</taxon>
    </lineage>
</organism>
<evidence type="ECO:0000256" key="2">
    <source>
        <dbReference type="ARBA" id="ARBA00023015"/>
    </source>
</evidence>